<dbReference type="AlphaFoldDB" id="A0A2N9HIS3"/>
<evidence type="ECO:0000259" key="1">
    <source>
        <dbReference type="Pfam" id="PF13966"/>
    </source>
</evidence>
<dbReference type="Pfam" id="PF13966">
    <property type="entry name" value="zf-RVT"/>
    <property type="match status" value="1"/>
</dbReference>
<dbReference type="EMBL" id="OIVN01003485">
    <property type="protein sequence ID" value="SPD11600.1"/>
    <property type="molecule type" value="Genomic_DNA"/>
</dbReference>
<dbReference type="InterPro" id="IPR026960">
    <property type="entry name" value="RVT-Znf"/>
</dbReference>
<feature type="domain" description="Reverse transcriptase zinc-binding" evidence="1">
    <location>
        <begin position="148"/>
        <end position="228"/>
    </location>
</feature>
<protein>
    <recommendedName>
        <fullName evidence="1">Reverse transcriptase zinc-binding domain-containing protein</fullName>
    </recommendedName>
</protein>
<accession>A0A2N9HIS3</accession>
<gene>
    <name evidence="2" type="ORF">FSB_LOCUS39482</name>
</gene>
<dbReference type="PANTHER" id="PTHR36617:SF5">
    <property type="entry name" value="OS05G0421675 PROTEIN"/>
    <property type="match status" value="1"/>
</dbReference>
<dbReference type="PANTHER" id="PTHR36617">
    <property type="entry name" value="PROTEIN, PUTATIVE-RELATED"/>
    <property type="match status" value="1"/>
</dbReference>
<sequence length="231" mass="26070">MGDWVSGKLLVNKAWEVVMFVSKLWRGIDPNMGSIPGIGLQKVVGAAMDVVLEEFTLAGLLLWCGDHPLKDVFPDLYACASNRQATIASSLIRSASGSRPEWNVHFVRNFNNWEVEGVASFFELLHSYTSFKEGGDGLRWRLKGNGVFDIRSYYLALRDNHPVTFPWKAIWGVHAPRRVAFFVWSASWGRILTADNLMRRGYQLAGWCCMCCRDGETINHLLIHCDLAFGL</sequence>
<reference evidence="2" key="1">
    <citation type="submission" date="2018-02" db="EMBL/GenBank/DDBJ databases">
        <authorList>
            <person name="Cohen D.B."/>
            <person name="Kent A.D."/>
        </authorList>
    </citation>
    <scope>NUCLEOTIDE SEQUENCE</scope>
</reference>
<organism evidence="2">
    <name type="scientific">Fagus sylvatica</name>
    <name type="common">Beechnut</name>
    <dbReference type="NCBI Taxonomy" id="28930"/>
    <lineage>
        <taxon>Eukaryota</taxon>
        <taxon>Viridiplantae</taxon>
        <taxon>Streptophyta</taxon>
        <taxon>Embryophyta</taxon>
        <taxon>Tracheophyta</taxon>
        <taxon>Spermatophyta</taxon>
        <taxon>Magnoliopsida</taxon>
        <taxon>eudicotyledons</taxon>
        <taxon>Gunneridae</taxon>
        <taxon>Pentapetalae</taxon>
        <taxon>rosids</taxon>
        <taxon>fabids</taxon>
        <taxon>Fagales</taxon>
        <taxon>Fagaceae</taxon>
        <taxon>Fagus</taxon>
    </lineage>
</organism>
<name>A0A2N9HIS3_FAGSY</name>
<evidence type="ECO:0000313" key="2">
    <source>
        <dbReference type="EMBL" id="SPD11600.1"/>
    </source>
</evidence>
<proteinExistence type="predicted"/>